<proteinExistence type="predicted"/>
<protein>
    <submittedName>
        <fullName evidence="2">Uncharacterized protein</fullName>
    </submittedName>
</protein>
<reference evidence="2 3" key="1">
    <citation type="submission" date="2015-07" db="EMBL/GenBank/DDBJ databases">
        <title>Genome sequencing of Kibdelosporangium phytohabitans.</title>
        <authorList>
            <person name="Qin S."/>
            <person name="Xing K."/>
        </authorList>
    </citation>
    <scope>NUCLEOTIDE SEQUENCE [LARGE SCALE GENOMIC DNA]</scope>
    <source>
        <strain evidence="2 3">KLBMP1111</strain>
    </source>
</reference>
<dbReference type="AlphaFoldDB" id="A0A0N9I379"/>
<dbReference type="RefSeq" id="WP_054290863.1">
    <property type="nucleotide sequence ID" value="NZ_CP012752.1"/>
</dbReference>
<evidence type="ECO:0000313" key="2">
    <source>
        <dbReference type="EMBL" id="ALG08957.1"/>
    </source>
</evidence>
<evidence type="ECO:0000256" key="1">
    <source>
        <dbReference type="SAM" id="MobiDB-lite"/>
    </source>
</evidence>
<sequence length="313" mass="33312">MRKTGGALLIASGLLVSGCGQSIKDLDVPGDFQQLIRDVSVGGQPSFSGKTCFSKPLEERESHRYRAEFTVPGSLAKVSDQLRGSAVGHGWQPHRTRNGEFVLIRSLNKREVVLSAAADGQNTKVSAFTEHNCGGDVPRDPLLNLVLGDNADPDPAPRQRQLLASAYDTVHQLGVAVSAELDPGKADPARMPSLPPIPDDYPQTDLKGCDADAATGAQGAQWVSSGLVAGFFTDTTDFKVVEDRIQAVAGKRWKATGRKDNVAKRVSYELEREVGGVRAALVVELKQTEDHRGRPGVNVQGGIVTGCVPPTVG</sequence>
<organism evidence="2 3">
    <name type="scientific">Kibdelosporangium phytohabitans</name>
    <dbReference type="NCBI Taxonomy" id="860235"/>
    <lineage>
        <taxon>Bacteria</taxon>
        <taxon>Bacillati</taxon>
        <taxon>Actinomycetota</taxon>
        <taxon>Actinomycetes</taxon>
        <taxon>Pseudonocardiales</taxon>
        <taxon>Pseudonocardiaceae</taxon>
        <taxon>Kibdelosporangium</taxon>
    </lineage>
</organism>
<evidence type="ECO:0000313" key="3">
    <source>
        <dbReference type="Proteomes" id="UP000063699"/>
    </source>
</evidence>
<dbReference type="KEGG" id="kphy:AOZ06_20395"/>
<dbReference type="OrthoDB" id="3665979at2"/>
<name>A0A0N9I379_9PSEU</name>
<keyword evidence="3" id="KW-1185">Reference proteome</keyword>
<dbReference type="Proteomes" id="UP000063699">
    <property type="component" value="Chromosome"/>
</dbReference>
<dbReference type="EMBL" id="CP012752">
    <property type="protein sequence ID" value="ALG08957.1"/>
    <property type="molecule type" value="Genomic_DNA"/>
</dbReference>
<accession>A0A0N9I379</accession>
<feature type="region of interest" description="Disordered" evidence="1">
    <location>
        <begin position="181"/>
        <end position="205"/>
    </location>
</feature>
<dbReference type="PROSITE" id="PS51257">
    <property type="entry name" value="PROKAR_LIPOPROTEIN"/>
    <property type="match status" value="1"/>
</dbReference>
<dbReference type="STRING" id="860235.AOZ06_20395"/>
<gene>
    <name evidence="2" type="ORF">AOZ06_20395</name>
</gene>